<sequence>MSFKTLFLSLCVVVLALNGIEAAQYYVVFTKSANFFEAWQDCHAYGGDLATIRSASEQSLVEQAMGRTSNPKGVYFIGGTDVGRFARWIWIGLNKVIETTDYRNFYPGEPNNLGGSQECLSVGNWVAPNRGKWDDVQCSAKLDGYVCQFYA</sequence>
<dbReference type="InterPro" id="IPR001304">
    <property type="entry name" value="C-type_lectin-like"/>
</dbReference>
<dbReference type="VEuPathDB" id="VectorBase:AFUN2_013731"/>
<keyword evidence="2" id="KW-0732">Signal</keyword>
<name>A0A4Y0BHK3_ANOFN</name>
<dbReference type="PROSITE" id="PS50041">
    <property type="entry name" value="C_TYPE_LECTIN_2"/>
    <property type="match status" value="1"/>
</dbReference>
<dbReference type="InterPro" id="IPR016187">
    <property type="entry name" value="CTDL_fold"/>
</dbReference>
<protein>
    <submittedName>
        <fullName evidence="4">C-type lectin domain-containing protein</fullName>
    </submittedName>
</protein>
<dbReference type="SMART" id="SM00034">
    <property type="entry name" value="CLECT"/>
    <property type="match status" value="1"/>
</dbReference>
<dbReference type="InterPro" id="IPR018378">
    <property type="entry name" value="C-type_lectin_CS"/>
</dbReference>
<dbReference type="Pfam" id="PF00059">
    <property type="entry name" value="Lectin_C"/>
    <property type="match status" value="1"/>
</dbReference>
<dbReference type="SUPFAM" id="SSF56436">
    <property type="entry name" value="C-type lectin-like"/>
    <property type="match status" value="1"/>
</dbReference>
<dbReference type="PROSITE" id="PS00615">
    <property type="entry name" value="C_TYPE_LECTIN_1"/>
    <property type="match status" value="1"/>
</dbReference>
<feature type="chain" id="PRO_5021299366" evidence="2">
    <location>
        <begin position="23"/>
        <end position="151"/>
    </location>
</feature>
<dbReference type="STRING" id="62324.A0A4Y0BHK3"/>
<evidence type="ECO:0000259" key="3">
    <source>
        <dbReference type="PROSITE" id="PS50041"/>
    </source>
</evidence>
<keyword evidence="1" id="KW-1015">Disulfide bond</keyword>
<proteinExistence type="predicted"/>
<feature type="domain" description="C-type lectin" evidence="3">
    <location>
        <begin position="20"/>
        <end position="142"/>
    </location>
</feature>
<organism evidence="4">
    <name type="scientific">Anopheles funestus</name>
    <name type="common">African malaria mosquito</name>
    <dbReference type="NCBI Taxonomy" id="62324"/>
    <lineage>
        <taxon>Eukaryota</taxon>
        <taxon>Metazoa</taxon>
        <taxon>Ecdysozoa</taxon>
        <taxon>Arthropoda</taxon>
        <taxon>Hexapoda</taxon>
        <taxon>Insecta</taxon>
        <taxon>Pterygota</taxon>
        <taxon>Neoptera</taxon>
        <taxon>Endopterygota</taxon>
        <taxon>Diptera</taxon>
        <taxon>Nematocera</taxon>
        <taxon>Culicoidea</taxon>
        <taxon>Culicidae</taxon>
        <taxon>Anophelinae</taxon>
        <taxon>Anopheles</taxon>
    </lineage>
</organism>
<dbReference type="EnsemblMetazoa" id="AFUN019654-RA">
    <property type="protein sequence ID" value="AFUN019654-PA"/>
    <property type="gene ID" value="AFUN019654"/>
</dbReference>
<dbReference type="AlphaFoldDB" id="A0A4Y0BHK3"/>
<evidence type="ECO:0000256" key="2">
    <source>
        <dbReference type="SAM" id="SignalP"/>
    </source>
</evidence>
<accession>A0A4Y0BHK3</accession>
<evidence type="ECO:0000313" key="4">
    <source>
        <dbReference type="EnsemblMetazoa" id="AFUN019654-PA"/>
    </source>
</evidence>
<evidence type="ECO:0000256" key="1">
    <source>
        <dbReference type="ARBA" id="ARBA00023157"/>
    </source>
</evidence>
<dbReference type="CDD" id="cd00037">
    <property type="entry name" value="CLECT"/>
    <property type="match status" value="1"/>
</dbReference>
<dbReference type="PANTHER" id="PTHR22803">
    <property type="entry name" value="MANNOSE, PHOSPHOLIPASE, LECTIN RECEPTOR RELATED"/>
    <property type="match status" value="1"/>
</dbReference>
<dbReference type="VEuPathDB" id="VectorBase:AFUN019654"/>
<reference evidence="4" key="1">
    <citation type="submission" date="2020-05" db="UniProtKB">
        <authorList>
            <consortium name="EnsemblMetazoa"/>
        </authorList>
    </citation>
    <scope>IDENTIFICATION</scope>
    <source>
        <strain evidence="4">FUMOZ</strain>
    </source>
</reference>
<dbReference type="InterPro" id="IPR050111">
    <property type="entry name" value="C-type_lectin/snaclec_domain"/>
</dbReference>
<feature type="signal peptide" evidence="2">
    <location>
        <begin position="1"/>
        <end position="22"/>
    </location>
</feature>
<dbReference type="InterPro" id="IPR016186">
    <property type="entry name" value="C-type_lectin-like/link_sf"/>
</dbReference>
<dbReference type="Gene3D" id="3.10.100.10">
    <property type="entry name" value="Mannose-Binding Protein A, subunit A"/>
    <property type="match status" value="1"/>
</dbReference>